<evidence type="ECO:0000259" key="4">
    <source>
        <dbReference type="PROSITE" id="PS01124"/>
    </source>
</evidence>
<protein>
    <submittedName>
        <fullName evidence="5">AraC family transcriptional regulator</fullName>
    </submittedName>
</protein>
<accession>A0ABV9P9E6</accession>
<keyword evidence="6" id="KW-1185">Reference proteome</keyword>
<comment type="caution">
    <text evidence="5">The sequence shown here is derived from an EMBL/GenBank/DDBJ whole genome shotgun (WGS) entry which is preliminary data.</text>
</comment>
<organism evidence="5 6">
    <name type="scientific">Flavobacterium branchiicola</name>
    <dbReference type="NCBI Taxonomy" id="1114875"/>
    <lineage>
        <taxon>Bacteria</taxon>
        <taxon>Pseudomonadati</taxon>
        <taxon>Bacteroidota</taxon>
        <taxon>Flavobacteriia</taxon>
        <taxon>Flavobacteriales</taxon>
        <taxon>Flavobacteriaceae</taxon>
        <taxon>Flavobacterium</taxon>
    </lineage>
</organism>
<feature type="domain" description="HTH araC/xylS-type" evidence="4">
    <location>
        <begin position="439"/>
        <end position="551"/>
    </location>
</feature>
<evidence type="ECO:0000313" key="6">
    <source>
        <dbReference type="Proteomes" id="UP001595935"/>
    </source>
</evidence>
<feature type="signal peptide" evidence="3">
    <location>
        <begin position="1"/>
        <end position="21"/>
    </location>
</feature>
<evidence type="ECO:0000256" key="2">
    <source>
        <dbReference type="SAM" id="Phobius"/>
    </source>
</evidence>
<reference evidence="6" key="1">
    <citation type="journal article" date="2019" name="Int. J. Syst. Evol. Microbiol.">
        <title>The Global Catalogue of Microorganisms (GCM) 10K type strain sequencing project: providing services to taxonomists for standard genome sequencing and annotation.</title>
        <authorList>
            <consortium name="The Broad Institute Genomics Platform"/>
            <consortium name="The Broad Institute Genome Sequencing Center for Infectious Disease"/>
            <person name="Wu L."/>
            <person name="Ma J."/>
        </authorList>
    </citation>
    <scope>NUCLEOTIDE SEQUENCE [LARGE SCALE GENOMIC DNA]</scope>
    <source>
        <strain evidence="6">WYCCWR 13023</strain>
    </source>
</reference>
<dbReference type="InterPro" id="IPR011990">
    <property type="entry name" value="TPR-like_helical_dom_sf"/>
</dbReference>
<dbReference type="InterPro" id="IPR018060">
    <property type="entry name" value="HTH_AraC"/>
</dbReference>
<dbReference type="RefSeq" id="WP_213255909.1">
    <property type="nucleotide sequence ID" value="NZ_JAGYWA010000002.1"/>
</dbReference>
<feature type="coiled-coil region" evidence="1">
    <location>
        <begin position="442"/>
        <end position="469"/>
    </location>
</feature>
<gene>
    <name evidence="5" type="ORF">ACFO5S_05655</name>
</gene>
<name>A0ABV9P9E6_9FLAO</name>
<dbReference type="PROSITE" id="PS01124">
    <property type="entry name" value="HTH_ARAC_FAMILY_2"/>
    <property type="match status" value="1"/>
</dbReference>
<dbReference type="EMBL" id="JBHSGV010000002">
    <property type="protein sequence ID" value="MFC4746919.1"/>
    <property type="molecule type" value="Genomic_DNA"/>
</dbReference>
<dbReference type="Proteomes" id="UP001595935">
    <property type="component" value="Unassembled WGS sequence"/>
</dbReference>
<evidence type="ECO:0000256" key="1">
    <source>
        <dbReference type="SAM" id="Coils"/>
    </source>
</evidence>
<keyword evidence="1" id="KW-0175">Coiled coil</keyword>
<dbReference type="Gene3D" id="1.10.10.60">
    <property type="entry name" value="Homeodomain-like"/>
    <property type="match status" value="1"/>
</dbReference>
<feature type="transmembrane region" description="Helical" evidence="2">
    <location>
        <begin position="381"/>
        <end position="399"/>
    </location>
</feature>
<proteinExistence type="predicted"/>
<keyword evidence="2" id="KW-0472">Membrane</keyword>
<keyword evidence="2" id="KW-0812">Transmembrane</keyword>
<evidence type="ECO:0000313" key="5">
    <source>
        <dbReference type="EMBL" id="MFC4746919.1"/>
    </source>
</evidence>
<dbReference type="SMART" id="SM00028">
    <property type="entry name" value="TPR"/>
    <property type="match status" value="3"/>
</dbReference>
<keyword evidence="2" id="KW-1133">Transmembrane helix</keyword>
<dbReference type="SUPFAM" id="SSF48452">
    <property type="entry name" value="TPR-like"/>
    <property type="match status" value="1"/>
</dbReference>
<sequence>MIKKYLLVVSLCFGMQFYAHNRNSASTDTLQNKNYEYLFERIEATQEDGIKQKLYLEYFLKKAKAGKNSQDIVNGYKNYLYYSTEKLKLIYADSMVYAAKISKDNALIGSAYLSKGIVYYGQKKLKYALDNYLIADNYISNTDDKYLIYKVKYNIGNIKYYLGFYDEAISLFVECRDFFKGKNDRAYLNSLHLIGLCYNKIGNYGLCSEINEKGIQEGVRLENNEMRDYFNHSEGINQYFKNNYAAAIKKITQSLPAINKNKDFANESVGYFYIGKSYWDLRNQEMALIYFKKVDQIFDDKEYIRPDLRESYELIIKYYKSKGDLEKQLFYIEKLLKADSVLDNRFRYLSGRVRKVYDTKVLLKDKQEIEESFNKRKHNDLIFTAILVLFFLIVLFIAYRHIRNKNIYRQKFEELMKQNGSTAKEDVRNGHNRIDDIHKDTVALILKQLEKFERDKKFLEKDLTSIKLAAIFKSNPKYLSKIIYHFRGKKFPTYIADLKIDYIISLLKEDPKVRKYSNRALADEAGFSSTQRFATAFHAKAGCPTSYFIEELNKISE</sequence>
<dbReference type="Gene3D" id="1.25.40.10">
    <property type="entry name" value="Tetratricopeptide repeat domain"/>
    <property type="match status" value="2"/>
</dbReference>
<feature type="chain" id="PRO_5047067838" evidence="3">
    <location>
        <begin position="22"/>
        <end position="557"/>
    </location>
</feature>
<dbReference type="InterPro" id="IPR019734">
    <property type="entry name" value="TPR_rpt"/>
</dbReference>
<evidence type="ECO:0000256" key="3">
    <source>
        <dbReference type="SAM" id="SignalP"/>
    </source>
</evidence>
<dbReference type="SMART" id="SM00342">
    <property type="entry name" value="HTH_ARAC"/>
    <property type="match status" value="1"/>
</dbReference>
<keyword evidence="3" id="KW-0732">Signal</keyword>